<organism evidence="2 3">
    <name type="scientific">Ktedonobacter racemifer DSM 44963</name>
    <dbReference type="NCBI Taxonomy" id="485913"/>
    <lineage>
        <taxon>Bacteria</taxon>
        <taxon>Bacillati</taxon>
        <taxon>Chloroflexota</taxon>
        <taxon>Ktedonobacteria</taxon>
        <taxon>Ktedonobacterales</taxon>
        <taxon>Ktedonobacteraceae</taxon>
        <taxon>Ktedonobacter</taxon>
    </lineage>
</organism>
<dbReference type="EMBL" id="ADVG01000003">
    <property type="protein sequence ID" value="EFH84609.1"/>
    <property type="molecule type" value="Genomic_DNA"/>
</dbReference>
<gene>
    <name evidence="2" type="ORF">Krac_5691</name>
</gene>
<dbReference type="AlphaFoldDB" id="D6TWM6"/>
<keyword evidence="3" id="KW-1185">Reference proteome</keyword>
<dbReference type="PANTHER" id="PTHR36932:SF1">
    <property type="entry name" value="CAPSULAR POLYSACCHARIDE BIOSYNTHESIS PROTEIN"/>
    <property type="match status" value="1"/>
</dbReference>
<proteinExistence type="predicted"/>
<dbReference type="InterPro" id="IPR053158">
    <property type="entry name" value="CapK_Type1_Caps_Biosynth"/>
</dbReference>
<sequence>MSHARTPDRDRVSSWPLFLDASRAKKQGLDAIMRRQRTRLAEIVAYARANSPYYHKLYQNLPERIEDPALLPVTSKKILMPYFDDWVTDREVSIEQVSEFVDNPDLIGERFLGKYLVATTSGTSGRRGIFLQDKRSGVVTNALAPRETSQLGASDLIRLLAHGGRLALVIATSGHFLGAAGSARVSKDSLLYSKMARLFSVRTPLPELVAQLNQFRPAILFGYASLIVLLTREQEAGRLHINPALVQAGAETLPASEFDRIAKAFHAKVSTAYAATECSFMCCSCCEQGWYHVNSDWVVFEPVDADYRPVPPGTQSHTVLVSNLANRVQPILRYDLGDSILQRPDPCPCGNLLPAIRVQGRIADVLTFPMEGGEQVSIAPLVFGSLIDGLPGIELFQIVQTIPTSLRLRLQFAAGADSDRAWQQVQTAVTRLLTEYKVSHITLERAEEPPQQSPGGKYRSIIPLN</sequence>
<dbReference type="PANTHER" id="PTHR36932">
    <property type="entry name" value="CAPSULAR POLYSACCHARIDE BIOSYNTHESIS PROTEIN"/>
    <property type="match status" value="1"/>
</dbReference>
<comment type="caution">
    <text evidence="2">The sequence shown here is derived from an EMBL/GenBank/DDBJ whole genome shotgun (WGS) entry which is preliminary data.</text>
</comment>
<dbReference type="OrthoDB" id="580775at2"/>
<evidence type="ECO:0000313" key="3">
    <source>
        <dbReference type="Proteomes" id="UP000004508"/>
    </source>
</evidence>
<dbReference type="STRING" id="485913.Krac_5691"/>
<reference evidence="2 3" key="1">
    <citation type="journal article" date="2011" name="Stand. Genomic Sci.">
        <title>Non-contiguous finished genome sequence and contextual data of the filamentous soil bacterium Ktedonobacter racemifer type strain (SOSP1-21).</title>
        <authorList>
            <person name="Chang Y.J."/>
            <person name="Land M."/>
            <person name="Hauser L."/>
            <person name="Chertkov O."/>
            <person name="Del Rio T.G."/>
            <person name="Nolan M."/>
            <person name="Copeland A."/>
            <person name="Tice H."/>
            <person name="Cheng J.F."/>
            <person name="Lucas S."/>
            <person name="Han C."/>
            <person name="Goodwin L."/>
            <person name="Pitluck S."/>
            <person name="Ivanova N."/>
            <person name="Ovchinikova G."/>
            <person name="Pati A."/>
            <person name="Chen A."/>
            <person name="Palaniappan K."/>
            <person name="Mavromatis K."/>
            <person name="Liolios K."/>
            <person name="Brettin T."/>
            <person name="Fiebig A."/>
            <person name="Rohde M."/>
            <person name="Abt B."/>
            <person name="Goker M."/>
            <person name="Detter J.C."/>
            <person name="Woyke T."/>
            <person name="Bristow J."/>
            <person name="Eisen J.A."/>
            <person name="Markowitz V."/>
            <person name="Hugenholtz P."/>
            <person name="Kyrpides N.C."/>
            <person name="Klenk H.P."/>
            <person name="Lapidus A."/>
        </authorList>
    </citation>
    <scope>NUCLEOTIDE SEQUENCE [LARGE SCALE GENOMIC DNA]</scope>
    <source>
        <strain evidence="3">DSM 44963</strain>
    </source>
</reference>
<feature type="region of interest" description="Disordered" evidence="1">
    <location>
        <begin position="446"/>
        <end position="465"/>
    </location>
</feature>
<accession>D6TWM6</accession>
<protein>
    <submittedName>
        <fullName evidence="2">Coenzyme F390 synthetase</fullName>
    </submittedName>
</protein>
<dbReference type="InterPro" id="IPR042099">
    <property type="entry name" value="ANL_N_sf"/>
</dbReference>
<dbReference type="InParanoid" id="D6TWM6"/>
<name>D6TWM6_KTERA</name>
<evidence type="ECO:0000256" key="1">
    <source>
        <dbReference type="SAM" id="MobiDB-lite"/>
    </source>
</evidence>
<dbReference type="eggNOG" id="COG1541">
    <property type="taxonomic scope" value="Bacteria"/>
</dbReference>
<dbReference type="RefSeq" id="WP_007916285.1">
    <property type="nucleotide sequence ID" value="NZ_ADVG01000003.1"/>
</dbReference>
<dbReference type="SUPFAM" id="SSF56801">
    <property type="entry name" value="Acetyl-CoA synthetase-like"/>
    <property type="match status" value="1"/>
</dbReference>
<dbReference type="Gene3D" id="3.40.50.12780">
    <property type="entry name" value="N-terminal domain of ligase-like"/>
    <property type="match status" value="1"/>
</dbReference>
<dbReference type="Proteomes" id="UP000004508">
    <property type="component" value="Unassembled WGS sequence"/>
</dbReference>
<evidence type="ECO:0000313" key="2">
    <source>
        <dbReference type="EMBL" id="EFH84609.1"/>
    </source>
</evidence>